<gene>
    <name evidence="2" type="ORF">KIPB_002493</name>
</gene>
<dbReference type="GO" id="GO:0030687">
    <property type="term" value="C:preribosome, large subunit precursor"/>
    <property type="evidence" value="ECO:0007669"/>
    <property type="project" value="TreeGrafter"/>
</dbReference>
<dbReference type="GO" id="GO:0005730">
    <property type="term" value="C:nucleolus"/>
    <property type="evidence" value="ECO:0007669"/>
    <property type="project" value="TreeGrafter"/>
</dbReference>
<feature type="domain" description="Brix" evidence="1">
    <location>
        <begin position="1"/>
        <end position="150"/>
    </location>
</feature>
<dbReference type="Pfam" id="PF04427">
    <property type="entry name" value="Brix"/>
    <property type="match status" value="1"/>
</dbReference>
<dbReference type="GO" id="GO:0000470">
    <property type="term" value="P:maturation of LSU-rRNA"/>
    <property type="evidence" value="ECO:0007669"/>
    <property type="project" value="TreeGrafter"/>
</dbReference>
<accession>A0A9K3GG20</accession>
<sequence length="172" mass="20325">MMISYLLGPGPTAWFKLDGIKLRKDMPFHAAPLDQPPELILNNFNTRLGRRVARMFQSMMIPRPSFRVRQVITCHNQRDFLFFRAHRYIFEQKNDDADQEAIEAARAKGVRNPEWGTRIRQGEGDLRCRLQEIGPQFTLKLRWLSRGLFSSTAAREWSYQKELQTSKYQFFI</sequence>
<dbReference type="PROSITE" id="PS50833">
    <property type="entry name" value="BRIX"/>
    <property type="match status" value="1"/>
</dbReference>
<dbReference type="PANTHER" id="PTHR22734">
    <property type="entry name" value="U3 SMALL NUCLEOLAR RIBONUCLEOPROTEIN PROTEIN IMP4"/>
    <property type="match status" value="1"/>
</dbReference>
<dbReference type="AlphaFoldDB" id="A0A9K3GG20"/>
<dbReference type="Gene3D" id="3.40.50.10480">
    <property type="entry name" value="Probable brix-domain ribosomal biogenesis protein"/>
    <property type="match status" value="1"/>
</dbReference>
<keyword evidence="3" id="KW-1185">Reference proteome</keyword>
<comment type="caution">
    <text evidence="2">The sequence shown here is derived from an EMBL/GenBank/DDBJ whole genome shotgun (WGS) entry which is preliminary data.</text>
</comment>
<dbReference type="OrthoDB" id="264354at2759"/>
<evidence type="ECO:0000259" key="1">
    <source>
        <dbReference type="PROSITE" id="PS50833"/>
    </source>
</evidence>
<dbReference type="GO" id="GO:0042134">
    <property type="term" value="F:rRNA primary transcript binding"/>
    <property type="evidence" value="ECO:0007669"/>
    <property type="project" value="InterPro"/>
</dbReference>
<protein>
    <recommendedName>
        <fullName evidence="1">Brix domain-containing protein</fullName>
    </recommendedName>
</protein>
<evidence type="ECO:0000313" key="2">
    <source>
        <dbReference type="EMBL" id="GIQ81523.1"/>
    </source>
</evidence>
<dbReference type="Proteomes" id="UP000265618">
    <property type="component" value="Unassembled WGS sequence"/>
</dbReference>
<dbReference type="EMBL" id="BDIP01000419">
    <property type="protein sequence ID" value="GIQ81523.1"/>
    <property type="molecule type" value="Genomic_DNA"/>
</dbReference>
<proteinExistence type="predicted"/>
<dbReference type="InterPro" id="IPR044281">
    <property type="entry name" value="IMP4/RPF1"/>
</dbReference>
<name>A0A9K3GG20_9EUKA</name>
<dbReference type="SUPFAM" id="SSF52954">
    <property type="entry name" value="Class II aaRS ABD-related"/>
    <property type="match status" value="1"/>
</dbReference>
<reference evidence="2 3" key="1">
    <citation type="journal article" date="2018" name="PLoS ONE">
        <title>The draft genome of Kipferlia bialata reveals reductive genome evolution in fornicate parasites.</title>
        <authorList>
            <person name="Tanifuji G."/>
            <person name="Takabayashi S."/>
            <person name="Kume K."/>
            <person name="Takagi M."/>
            <person name="Nakayama T."/>
            <person name="Kamikawa R."/>
            <person name="Inagaki Y."/>
            <person name="Hashimoto T."/>
        </authorList>
    </citation>
    <scope>NUCLEOTIDE SEQUENCE [LARGE SCALE GENOMIC DNA]</scope>
    <source>
        <strain evidence="2">NY0173</strain>
    </source>
</reference>
<dbReference type="GO" id="GO:0000460">
    <property type="term" value="P:maturation of 5.8S rRNA"/>
    <property type="evidence" value="ECO:0007669"/>
    <property type="project" value="TreeGrafter"/>
</dbReference>
<evidence type="ECO:0000313" key="3">
    <source>
        <dbReference type="Proteomes" id="UP000265618"/>
    </source>
</evidence>
<organism evidence="2 3">
    <name type="scientific">Kipferlia bialata</name>
    <dbReference type="NCBI Taxonomy" id="797122"/>
    <lineage>
        <taxon>Eukaryota</taxon>
        <taxon>Metamonada</taxon>
        <taxon>Carpediemonas-like organisms</taxon>
        <taxon>Kipferlia</taxon>
    </lineage>
</organism>
<dbReference type="InterPro" id="IPR007109">
    <property type="entry name" value="Brix"/>
</dbReference>
<dbReference type="PANTHER" id="PTHR22734:SF3">
    <property type="entry name" value="RIBOSOME PRODUCTION FACTOR 1"/>
    <property type="match status" value="1"/>
</dbReference>